<dbReference type="OrthoDB" id="6364122at2759"/>
<evidence type="ECO:0000313" key="2">
    <source>
        <dbReference type="EMBL" id="ROT77596.1"/>
    </source>
</evidence>
<feature type="region of interest" description="Disordered" evidence="1">
    <location>
        <begin position="353"/>
        <end position="425"/>
    </location>
</feature>
<accession>A0A423TMB4</accession>
<protein>
    <submittedName>
        <fullName evidence="2">Uncharacterized protein</fullName>
    </submittedName>
</protein>
<gene>
    <name evidence="2" type="ORF">C7M84_003750</name>
</gene>
<dbReference type="Proteomes" id="UP000283509">
    <property type="component" value="Unassembled WGS sequence"/>
</dbReference>
<feature type="compositionally biased region" description="Polar residues" evidence="1">
    <location>
        <begin position="322"/>
        <end position="340"/>
    </location>
</feature>
<dbReference type="AlphaFoldDB" id="A0A423TMB4"/>
<evidence type="ECO:0000313" key="3">
    <source>
        <dbReference type="Proteomes" id="UP000283509"/>
    </source>
</evidence>
<feature type="compositionally biased region" description="Polar residues" evidence="1">
    <location>
        <begin position="258"/>
        <end position="279"/>
    </location>
</feature>
<keyword evidence="3" id="KW-1185">Reference proteome</keyword>
<organism evidence="2 3">
    <name type="scientific">Penaeus vannamei</name>
    <name type="common">Whiteleg shrimp</name>
    <name type="synonym">Litopenaeus vannamei</name>
    <dbReference type="NCBI Taxonomy" id="6689"/>
    <lineage>
        <taxon>Eukaryota</taxon>
        <taxon>Metazoa</taxon>
        <taxon>Ecdysozoa</taxon>
        <taxon>Arthropoda</taxon>
        <taxon>Crustacea</taxon>
        <taxon>Multicrustacea</taxon>
        <taxon>Malacostraca</taxon>
        <taxon>Eumalacostraca</taxon>
        <taxon>Eucarida</taxon>
        <taxon>Decapoda</taxon>
        <taxon>Dendrobranchiata</taxon>
        <taxon>Penaeoidea</taxon>
        <taxon>Penaeidae</taxon>
        <taxon>Penaeus</taxon>
    </lineage>
</organism>
<reference evidence="2 3" key="2">
    <citation type="submission" date="2019-01" db="EMBL/GenBank/DDBJ databases">
        <title>The decoding of complex shrimp genome reveals the adaptation for benthos swimmer, frequently molting mechanism and breeding impact on genome.</title>
        <authorList>
            <person name="Sun Y."/>
            <person name="Gao Y."/>
            <person name="Yu Y."/>
        </authorList>
    </citation>
    <scope>NUCLEOTIDE SEQUENCE [LARGE SCALE GENOMIC DNA]</scope>
    <source>
        <tissue evidence="2">Muscle</tissue>
    </source>
</reference>
<reference evidence="2 3" key="1">
    <citation type="submission" date="2018-04" db="EMBL/GenBank/DDBJ databases">
        <authorList>
            <person name="Zhang X."/>
            <person name="Yuan J."/>
            <person name="Li F."/>
            <person name="Xiang J."/>
        </authorList>
    </citation>
    <scope>NUCLEOTIDE SEQUENCE [LARGE SCALE GENOMIC DNA]</scope>
    <source>
        <tissue evidence="2">Muscle</tissue>
    </source>
</reference>
<feature type="region of interest" description="Disordered" evidence="1">
    <location>
        <begin position="166"/>
        <end position="340"/>
    </location>
</feature>
<comment type="caution">
    <text evidence="2">The sequence shown here is derived from an EMBL/GenBank/DDBJ whole genome shotgun (WGS) entry which is preliminary data.</text>
</comment>
<feature type="compositionally biased region" description="Basic and acidic residues" evidence="1">
    <location>
        <begin position="166"/>
        <end position="179"/>
    </location>
</feature>
<evidence type="ECO:0000256" key="1">
    <source>
        <dbReference type="SAM" id="MobiDB-lite"/>
    </source>
</evidence>
<feature type="compositionally biased region" description="Polar residues" evidence="1">
    <location>
        <begin position="294"/>
        <end position="306"/>
    </location>
</feature>
<name>A0A423TMB4_PENVA</name>
<feature type="region of interest" description="Disordered" evidence="1">
    <location>
        <begin position="54"/>
        <end position="82"/>
    </location>
</feature>
<proteinExistence type="predicted"/>
<feature type="compositionally biased region" description="Basic residues" evidence="1">
    <location>
        <begin position="377"/>
        <end position="390"/>
    </location>
</feature>
<sequence>MLRHSKQLIESHFHRKRIAFGSKKRWAVENFQGLPVQLLQTTTRSILRLNPTRVFTTPQEGGPRPAQSPPCPDMRGWRRSGRTSFVRRTQAATREECDADRLLTERDRLLRLTYCQENSSVLAVSLKRMIHMCVWVERLAVCPDPMVEQFRAALGEVIRMSPLVMKHLDSPSPHDHMERGSSPLHPSPPTPPNLQRIWVENEQGASGDATPPRQPPHALGSPETCGPPKSSGSFKVSDGGQRAGNQAWSPLTPDRTDANLTNESSLSGGSAQKPVSSTPELYFSPMQKQGRAAANTTSDCSQCTSKDTQDKFFSPQAEKDSTSSLLSGKDFPSNSSFNSPTLMFKFADSSEFVGLSGSPGKSSQDDRENQGLFQFPKTKKTRRARRKRAGNRTASSPPQRTVEELKGGSNITRPKKRSRASDIEGDEVTRHLLASIQNLGQPSRYVALESLEEV</sequence>
<dbReference type="EMBL" id="QCYY01001507">
    <property type="protein sequence ID" value="ROT77596.1"/>
    <property type="molecule type" value="Genomic_DNA"/>
</dbReference>